<keyword evidence="2" id="KW-0378">Hydrolase</keyword>
<evidence type="ECO:0000256" key="3">
    <source>
        <dbReference type="ARBA" id="ARBA00022842"/>
    </source>
</evidence>
<dbReference type="GO" id="GO:0008253">
    <property type="term" value="F:5'-nucleotidase activity"/>
    <property type="evidence" value="ECO:0007669"/>
    <property type="project" value="TreeGrafter"/>
</dbReference>
<evidence type="ECO:0000313" key="4">
    <source>
        <dbReference type="EMBL" id="KAI5349047.1"/>
    </source>
</evidence>
<dbReference type="InterPro" id="IPR008380">
    <property type="entry name" value="HAD-SF_hydro_IG_5-nucl"/>
</dbReference>
<dbReference type="EMBL" id="JAJFAZ020000001">
    <property type="protein sequence ID" value="KAI5349047.1"/>
    <property type="molecule type" value="Genomic_DNA"/>
</dbReference>
<accession>A0AAD4WV06</accession>
<dbReference type="AlphaFoldDB" id="A0AAD4WV06"/>
<protein>
    <submittedName>
        <fullName evidence="4">Uncharacterized protein</fullName>
    </submittedName>
</protein>
<evidence type="ECO:0000256" key="2">
    <source>
        <dbReference type="ARBA" id="ARBA00022801"/>
    </source>
</evidence>
<dbReference type="GO" id="GO:0046872">
    <property type="term" value="F:metal ion binding"/>
    <property type="evidence" value="ECO:0007669"/>
    <property type="project" value="UniProtKB-KW"/>
</dbReference>
<reference evidence="4 5" key="1">
    <citation type="journal article" date="2022" name="G3 (Bethesda)">
        <title>Whole-genome sequence and methylome profiling of the almond [Prunus dulcis (Mill.) D.A. Webb] cultivar 'Nonpareil'.</title>
        <authorList>
            <person name="D'Amico-Willman K.M."/>
            <person name="Ouma W.Z."/>
            <person name="Meulia T."/>
            <person name="Sideli G.M."/>
            <person name="Gradziel T.M."/>
            <person name="Fresnedo-Ramirez J."/>
        </authorList>
    </citation>
    <scope>NUCLEOTIDE SEQUENCE [LARGE SCALE GENOMIC DNA]</scope>
    <source>
        <strain evidence="4">Clone GOH B32 T37-40</strain>
    </source>
</reference>
<organism evidence="4 5">
    <name type="scientific">Prunus dulcis</name>
    <name type="common">Almond</name>
    <name type="synonym">Amygdalus dulcis</name>
    <dbReference type="NCBI Taxonomy" id="3755"/>
    <lineage>
        <taxon>Eukaryota</taxon>
        <taxon>Viridiplantae</taxon>
        <taxon>Streptophyta</taxon>
        <taxon>Embryophyta</taxon>
        <taxon>Tracheophyta</taxon>
        <taxon>Spermatophyta</taxon>
        <taxon>Magnoliopsida</taxon>
        <taxon>eudicotyledons</taxon>
        <taxon>Gunneridae</taxon>
        <taxon>Pentapetalae</taxon>
        <taxon>rosids</taxon>
        <taxon>fabids</taxon>
        <taxon>Rosales</taxon>
        <taxon>Rosaceae</taxon>
        <taxon>Amygdaloideae</taxon>
        <taxon>Amygdaleae</taxon>
        <taxon>Prunus</taxon>
    </lineage>
</organism>
<keyword evidence="1" id="KW-0479">Metal-binding</keyword>
<keyword evidence="3" id="KW-0460">Magnesium</keyword>
<dbReference type="PANTHER" id="PTHR12103">
    <property type="entry name" value="5'-NUCLEOTIDASE DOMAIN-CONTAINING"/>
    <property type="match status" value="1"/>
</dbReference>
<dbReference type="Proteomes" id="UP001054821">
    <property type="component" value="Chromosome 1"/>
</dbReference>
<sequence length="253" mass="28603">MMKVSINGLRAFLHIHELKTKSRFTGHTGLREVALETLPKIPSRGATDGERENRLREYTGDVANNELVLLVPLSMGGIGSGKSDGGGCGCYGGRSGGLRLFREILRLQFSALIHSRGHRASLVELINEKEVVGDLFNQLRLASQRRTKGRLAQTLAATNLDDQELSESMQKLLIVMQRLDQKIAPMLEADGELFNKRWGFLSRAGLWDKSYLMRQIEKYADIYTSRVSNCLHYTPFMYFRSQEQTLAHDSYSY</sequence>
<evidence type="ECO:0000313" key="5">
    <source>
        <dbReference type="Proteomes" id="UP001054821"/>
    </source>
</evidence>
<name>A0AAD4WV06_PRUDU</name>
<evidence type="ECO:0000256" key="1">
    <source>
        <dbReference type="ARBA" id="ARBA00022723"/>
    </source>
</evidence>
<dbReference type="PANTHER" id="PTHR12103:SF22">
    <property type="entry name" value="HAD-SUPERFAMILY HYDROLASE, SUBFAMILY IG, 5'-NUCLEOTIDASE"/>
    <property type="match status" value="1"/>
</dbReference>
<dbReference type="SUPFAM" id="SSF56784">
    <property type="entry name" value="HAD-like"/>
    <property type="match status" value="1"/>
</dbReference>
<comment type="caution">
    <text evidence="4">The sequence shown here is derived from an EMBL/GenBank/DDBJ whole genome shotgun (WGS) entry which is preliminary data.</text>
</comment>
<proteinExistence type="predicted"/>
<dbReference type="InterPro" id="IPR036412">
    <property type="entry name" value="HAD-like_sf"/>
</dbReference>
<keyword evidence="5" id="KW-1185">Reference proteome</keyword>
<gene>
    <name evidence="4" type="ORF">L3X38_001934</name>
</gene>
<dbReference type="Pfam" id="PF05761">
    <property type="entry name" value="5_nucleotid"/>
    <property type="match status" value="1"/>
</dbReference>